<dbReference type="RefSeq" id="WP_084780642.1">
    <property type="nucleotide sequence ID" value="NZ_BMQP01000038.1"/>
</dbReference>
<protein>
    <submittedName>
        <fullName evidence="6">Glycosyl transferase</fullName>
    </submittedName>
</protein>
<comment type="caution">
    <text evidence="6">The sequence shown here is derived from an EMBL/GenBank/DDBJ whole genome shotgun (WGS) entry which is preliminary data.</text>
</comment>
<dbReference type="AlphaFoldDB" id="A0A8J3SCL9"/>
<dbReference type="EMBL" id="BOOI01000057">
    <property type="protein sequence ID" value="GIH87298.1"/>
    <property type="molecule type" value="Genomic_DNA"/>
</dbReference>
<evidence type="ECO:0000256" key="1">
    <source>
        <dbReference type="ARBA" id="ARBA00022676"/>
    </source>
</evidence>
<evidence type="ECO:0000259" key="5">
    <source>
        <dbReference type="Pfam" id="PF13439"/>
    </source>
</evidence>
<feature type="domain" description="Glycosyltransferase subfamily 4-like N-terminal" evidence="5">
    <location>
        <begin position="22"/>
        <end position="196"/>
    </location>
</feature>
<name>A0A8J3SCL9_PLARO</name>
<keyword evidence="1" id="KW-0328">Glycosyltransferase</keyword>
<dbReference type="Pfam" id="PF00534">
    <property type="entry name" value="Glycos_transf_1"/>
    <property type="match status" value="1"/>
</dbReference>
<dbReference type="SUPFAM" id="SSF53756">
    <property type="entry name" value="UDP-Glycosyltransferase/glycogen phosphorylase"/>
    <property type="match status" value="1"/>
</dbReference>
<evidence type="ECO:0000313" key="7">
    <source>
        <dbReference type="Proteomes" id="UP000655044"/>
    </source>
</evidence>
<gene>
    <name evidence="6" type="ORF">Pro02_57060</name>
</gene>
<proteinExistence type="predicted"/>
<sequence>MNIAMVSEHASPLAAIGSADAGGQNVHVAALSRALAARGNTVTVYTRRDSPGQAAEVDFAPGVTVVHVPAGPPENIPKDDLLPWMPDFSRWMARRWAVSAPDIAHSHFWMSGLAALAAARATGVPVVHTFHALGAVKRRHQGGADTSPRERLETETVIASQVDAVIATCADEVTELNRMRVPRRATHVVPCGVDLAAFTPEGPALDLGPGPILLSIGRPVPRKGVETVVRALRLVPGATLVIAGGEPGEPEITRLGRIAAEYGVADRVRFIGRVERSAVPALMRAATAVVTVPWYEPFGIVPLEAMACGVPVVASAVGGHLDTVVPGVTGVLVPPRREAALADALRGLLAEPSLTAAYGAAAADRAASRYGWERVAAETAAVYAGVLAQRSRTAQITAAARRSREASGRARPTVTFRSPGEDSVPRSGRSLP</sequence>
<dbReference type="Pfam" id="PF13439">
    <property type="entry name" value="Glyco_transf_4"/>
    <property type="match status" value="1"/>
</dbReference>
<dbReference type="InterPro" id="IPR001296">
    <property type="entry name" value="Glyco_trans_1"/>
</dbReference>
<dbReference type="Gene3D" id="3.40.50.2000">
    <property type="entry name" value="Glycogen Phosphorylase B"/>
    <property type="match status" value="2"/>
</dbReference>
<dbReference type="GO" id="GO:1901137">
    <property type="term" value="P:carbohydrate derivative biosynthetic process"/>
    <property type="evidence" value="ECO:0007669"/>
    <property type="project" value="UniProtKB-ARBA"/>
</dbReference>
<reference evidence="6" key="1">
    <citation type="submission" date="2021-01" db="EMBL/GenBank/DDBJ databases">
        <title>Whole genome shotgun sequence of Planobispora rosea NBRC 15558.</title>
        <authorList>
            <person name="Komaki H."/>
            <person name="Tamura T."/>
        </authorList>
    </citation>
    <scope>NUCLEOTIDE SEQUENCE</scope>
    <source>
        <strain evidence="6">NBRC 15558</strain>
    </source>
</reference>
<dbReference type="PANTHER" id="PTHR45947:SF3">
    <property type="entry name" value="SULFOQUINOVOSYL TRANSFERASE SQD2"/>
    <property type="match status" value="1"/>
</dbReference>
<feature type="region of interest" description="Disordered" evidence="3">
    <location>
        <begin position="397"/>
        <end position="432"/>
    </location>
</feature>
<dbReference type="InterPro" id="IPR050194">
    <property type="entry name" value="Glycosyltransferase_grp1"/>
</dbReference>
<evidence type="ECO:0000313" key="6">
    <source>
        <dbReference type="EMBL" id="GIH87298.1"/>
    </source>
</evidence>
<organism evidence="6 7">
    <name type="scientific">Planobispora rosea</name>
    <dbReference type="NCBI Taxonomy" id="35762"/>
    <lineage>
        <taxon>Bacteria</taxon>
        <taxon>Bacillati</taxon>
        <taxon>Actinomycetota</taxon>
        <taxon>Actinomycetes</taxon>
        <taxon>Streptosporangiales</taxon>
        <taxon>Streptosporangiaceae</taxon>
        <taxon>Planobispora</taxon>
    </lineage>
</organism>
<keyword evidence="2 6" id="KW-0808">Transferase</keyword>
<evidence type="ECO:0000256" key="3">
    <source>
        <dbReference type="SAM" id="MobiDB-lite"/>
    </source>
</evidence>
<dbReference type="PANTHER" id="PTHR45947">
    <property type="entry name" value="SULFOQUINOVOSYL TRANSFERASE SQD2"/>
    <property type="match status" value="1"/>
</dbReference>
<evidence type="ECO:0000259" key="4">
    <source>
        <dbReference type="Pfam" id="PF00534"/>
    </source>
</evidence>
<keyword evidence="7" id="KW-1185">Reference proteome</keyword>
<dbReference type="Proteomes" id="UP000655044">
    <property type="component" value="Unassembled WGS sequence"/>
</dbReference>
<accession>A0A8J3SCL9</accession>
<evidence type="ECO:0000256" key="2">
    <source>
        <dbReference type="ARBA" id="ARBA00022679"/>
    </source>
</evidence>
<feature type="domain" description="Glycosyl transferase family 1" evidence="4">
    <location>
        <begin position="211"/>
        <end position="363"/>
    </location>
</feature>
<dbReference type="InterPro" id="IPR028098">
    <property type="entry name" value="Glyco_trans_4-like_N"/>
</dbReference>
<dbReference type="GO" id="GO:0016757">
    <property type="term" value="F:glycosyltransferase activity"/>
    <property type="evidence" value="ECO:0007669"/>
    <property type="project" value="UniProtKB-KW"/>
</dbReference>
<dbReference type="OrthoDB" id="9810929at2"/>